<accession>A0ABY4SAJ6</accession>
<name>A0ABY4SAJ6_AQUTE</name>
<feature type="compositionally biased region" description="Low complexity" evidence="1">
    <location>
        <begin position="77"/>
        <end position="98"/>
    </location>
</feature>
<sequence length="394" mass="40559">MAAPANGLWRRRWVLAGVASAIVGAHAWGLGAVGGAAARQAEPPATARPAPFTVRSLAAQALPVSLAQPVAAEAAAPATAPAPAAPRAAQAQPAAPEQAEPEPEPLGPVSDADARPQPLAELPQTEATEVPAPPPPAEEGPSSPPPGPDGGAVAMAAATGAATAAAAAPAAARAETVQVPVYATRLAAPFSARYQLKRGMLSGSGTLRWSPSADGSRYEARLDGSVAGFNVLDWNSTGAIDRAGVAPERFLIRRRGKDAQAANFQRAAGKITYSGPSVQFDLPPGAQDRLSWMLQIGGVLNAAPKRFNVGSRIVFFVSGARGDADVWQFSVAGLESVALGGGRETLALKLVREPRKAYDTHVEIWLDPAKEHRPVKARLSTSGNDDALELLPMD</sequence>
<reference evidence="2" key="1">
    <citation type="submission" date="2022-05" db="EMBL/GenBank/DDBJ databases">
        <title>An RpoN-dependent PEP-CTERM gene is involved in floc formation of an Aquincola tertiaricarbonis strain.</title>
        <authorList>
            <person name="Qiu D."/>
            <person name="Xia M."/>
        </authorList>
    </citation>
    <scope>NUCLEOTIDE SEQUENCE</scope>
    <source>
        <strain evidence="2">RN12</strain>
    </source>
</reference>
<dbReference type="Pfam" id="PF11306">
    <property type="entry name" value="DUF3108"/>
    <property type="match status" value="1"/>
</dbReference>
<evidence type="ECO:0000313" key="3">
    <source>
        <dbReference type="Proteomes" id="UP001056201"/>
    </source>
</evidence>
<gene>
    <name evidence="2" type="ORF">MW290_31230</name>
</gene>
<organism evidence="2 3">
    <name type="scientific">Aquincola tertiaricarbonis</name>
    <dbReference type="NCBI Taxonomy" id="391953"/>
    <lineage>
        <taxon>Bacteria</taxon>
        <taxon>Pseudomonadati</taxon>
        <taxon>Pseudomonadota</taxon>
        <taxon>Betaproteobacteria</taxon>
        <taxon>Burkholderiales</taxon>
        <taxon>Sphaerotilaceae</taxon>
        <taxon>Aquincola</taxon>
    </lineage>
</organism>
<keyword evidence="3" id="KW-1185">Reference proteome</keyword>
<dbReference type="InterPro" id="IPR021457">
    <property type="entry name" value="DUF3108"/>
</dbReference>
<dbReference type="Proteomes" id="UP001056201">
    <property type="component" value="Chromosome 2"/>
</dbReference>
<evidence type="ECO:0000313" key="2">
    <source>
        <dbReference type="EMBL" id="URI10009.1"/>
    </source>
</evidence>
<evidence type="ECO:0000256" key="1">
    <source>
        <dbReference type="SAM" id="MobiDB-lite"/>
    </source>
</evidence>
<dbReference type="EMBL" id="CP097636">
    <property type="protein sequence ID" value="URI10009.1"/>
    <property type="molecule type" value="Genomic_DNA"/>
</dbReference>
<feature type="region of interest" description="Disordered" evidence="1">
    <location>
        <begin position="77"/>
        <end position="153"/>
    </location>
</feature>
<proteinExistence type="predicted"/>
<dbReference type="RefSeq" id="WP_250198218.1">
    <property type="nucleotide sequence ID" value="NZ_CP097636.1"/>
</dbReference>
<protein>
    <submittedName>
        <fullName evidence="2">DUF3108 domain-containing protein</fullName>
    </submittedName>
</protein>
<feature type="compositionally biased region" description="Pro residues" evidence="1">
    <location>
        <begin position="131"/>
        <end position="148"/>
    </location>
</feature>